<sequence>MNKLSKKRVNKRLFFNYIQMLVKSLGGNNARHKSIRGLLFFLISILTNIPTILFSQADSIETKKKFWSNKSISVSYQNGYIFPTNIFLRGQNASVKQLDDYQSLSLRFITQTTGENMWEQLFNYPRWGIGLNISDFNNSIEIGRPIALYAFLNAPFVRWENSSFNYELAFGLSTNWKSFNPVTNQYNVAIGAPFAFFIDAGLNYRFAISKQFDLEAGFSLTHFSNGALKVPNFGINTIAPKLSVIYNLQERPEFIERPMPKFKPHFEWEFSTFAGLKNLVFSEPVQADIIEQYEGLFFPVFGLSATLNRHVSRKSRFGLGANFLYNSTANAQDVAIKAINSDDFDPITGSLGDKTQISLFLSYELVMNRMSLIIQPACYIYRKKTTDQTPIFHQRIGLKYSITDNIFVGITLRDYSFRVSDFIEWSVGYRINGNKK</sequence>
<organism evidence="1 2">
    <name type="scientific">Parabacteroides chartae</name>
    <dbReference type="NCBI Taxonomy" id="1037355"/>
    <lineage>
        <taxon>Bacteria</taxon>
        <taxon>Pseudomonadati</taxon>
        <taxon>Bacteroidota</taxon>
        <taxon>Bacteroidia</taxon>
        <taxon>Bacteroidales</taxon>
        <taxon>Tannerellaceae</taxon>
        <taxon>Parabacteroides</taxon>
    </lineage>
</organism>
<name>A0A1T5DQS2_9BACT</name>
<proteinExistence type="predicted"/>
<dbReference type="EMBL" id="FUYQ01000020">
    <property type="protein sequence ID" value="SKB74021.1"/>
    <property type="molecule type" value="Genomic_DNA"/>
</dbReference>
<evidence type="ECO:0000313" key="2">
    <source>
        <dbReference type="Proteomes" id="UP000190852"/>
    </source>
</evidence>
<dbReference type="RefSeq" id="WP_079684017.1">
    <property type="nucleotide sequence ID" value="NZ_FUYQ01000020.1"/>
</dbReference>
<dbReference type="Pfam" id="PF09411">
    <property type="entry name" value="PagL"/>
    <property type="match status" value="1"/>
</dbReference>
<dbReference type="AlphaFoldDB" id="A0A1T5DQS2"/>
<dbReference type="Proteomes" id="UP000190852">
    <property type="component" value="Unassembled WGS sequence"/>
</dbReference>
<dbReference type="InterPro" id="IPR018550">
    <property type="entry name" value="Lipid-A_deacylase-rel"/>
</dbReference>
<reference evidence="2" key="1">
    <citation type="submission" date="2017-02" db="EMBL/GenBank/DDBJ databases">
        <authorList>
            <person name="Varghese N."/>
            <person name="Submissions S."/>
        </authorList>
    </citation>
    <scope>NUCLEOTIDE SEQUENCE [LARGE SCALE GENOMIC DNA]</scope>
    <source>
        <strain evidence="2">DSM 24967</strain>
    </source>
</reference>
<evidence type="ECO:0000313" key="1">
    <source>
        <dbReference type="EMBL" id="SKB74021.1"/>
    </source>
</evidence>
<keyword evidence="2" id="KW-1185">Reference proteome</keyword>
<accession>A0A1T5DQS2</accession>
<gene>
    <name evidence="1" type="ORF">SAMN05660349_02590</name>
</gene>
<dbReference type="Gene3D" id="2.40.160.20">
    <property type="match status" value="1"/>
</dbReference>
<protein>
    <submittedName>
        <fullName evidence="1">Lipid A 3-O-deacylase (PagL)</fullName>
    </submittedName>
</protein>